<dbReference type="Pfam" id="PF00994">
    <property type="entry name" value="MoCF_biosynth"/>
    <property type="match status" value="1"/>
</dbReference>
<evidence type="ECO:0000313" key="4">
    <source>
        <dbReference type="EMBL" id="CUN92256.1"/>
    </source>
</evidence>
<reference evidence="4 5" key="1">
    <citation type="submission" date="2015-09" db="EMBL/GenBank/DDBJ databases">
        <authorList>
            <consortium name="Pathogen Informatics"/>
        </authorList>
    </citation>
    <scope>NUCLEOTIDE SEQUENCE [LARGE SCALE GENOMIC DNA]</scope>
    <source>
        <strain evidence="4 5">2789STDY5834876</strain>
    </source>
</reference>
<dbReference type="PANTHER" id="PTHR43764">
    <property type="entry name" value="MOLYBDENUM COFACTOR BIOSYNTHESIS"/>
    <property type="match status" value="1"/>
</dbReference>
<dbReference type="SUPFAM" id="SSF53218">
    <property type="entry name" value="Molybdenum cofactor biosynthesis proteins"/>
    <property type="match status" value="1"/>
</dbReference>
<evidence type="ECO:0000313" key="5">
    <source>
        <dbReference type="Proteomes" id="UP000095544"/>
    </source>
</evidence>
<dbReference type="InterPro" id="IPR001453">
    <property type="entry name" value="MoaB/Mog_dom"/>
</dbReference>
<dbReference type="SMART" id="SM00852">
    <property type="entry name" value="MoCF_biosynth"/>
    <property type="match status" value="1"/>
</dbReference>
<dbReference type="RefSeq" id="WP_055151283.1">
    <property type="nucleotide sequence ID" value="NZ_CYZU01000005.1"/>
</dbReference>
<proteinExistence type="predicted"/>
<dbReference type="Gene3D" id="3.40.980.10">
    <property type="entry name" value="MoaB/Mog-like domain"/>
    <property type="match status" value="1"/>
</dbReference>
<keyword evidence="4" id="KW-0548">Nucleotidyltransferase</keyword>
<dbReference type="Proteomes" id="UP000095544">
    <property type="component" value="Unassembled WGS sequence"/>
</dbReference>
<name>A0A174AXP8_9FIRM</name>
<accession>A0A174AXP8</accession>
<dbReference type="PANTHER" id="PTHR43764:SF1">
    <property type="entry name" value="MOLYBDOPTERIN MOLYBDOTRANSFERASE"/>
    <property type="match status" value="1"/>
</dbReference>
<dbReference type="EC" id="2.7.7.75" evidence="4"/>
<feature type="domain" description="MoaB/Mog" evidence="3">
    <location>
        <begin position="4"/>
        <end position="148"/>
    </location>
</feature>
<evidence type="ECO:0000256" key="2">
    <source>
        <dbReference type="ARBA" id="ARBA00023150"/>
    </source>
</evidence>
<comment type="pathway">
    <text evidence="1">Cofactor biosynthesis; molybdopterin biosynthesis.</text>
</comment>
<dbReference type="InterPro" id="IPR051920">
    <property type="entry name" value="MPT_Adenylyltrnsfr/MoaC-Rel"/>
</dbReference>
<dbReference type="InterPro" id="IPR036425">
    <property type="entry name" value="MoaB/Mog-like_dom_sf"/>
</dbReference>
<dbReference type="AlphaFoldDB" id="A0A174AXP8"/>
<dbReference type="GO" id="GO:0061598">
    <property type="term" value="F:molybdopterin adenylyltransferase activity"/>
    <property type="evidence" value="ECO:0007669"/>
    <property type="project" value="UniProtKB-EC"/>
</dbReference>
<dbReference type="OrthoDB" id="9784492at2"/>
<evidence type="ECO:0000256" key="1">
    <source>
        <dbReference type="ARBA" id="ARBA00005046"/>
    </source>
</evidence>
<evidence type="ECO:0000259" key="3">
    <source>
        <dbReference type="SMART" id="SM00852"/>
    </source>
</evidence>
<protein>
    <submittedName>
        <fullName evidence="4">Molybdopterin adenylyltransferase</fullName>
        <ecNumber evidence="4">2.7.7.75</ecNumber>
    </submittedName>
</protein>
<organism evidence="4 5">
    <name type="scientific">Faecalicatena contorta</name>
    <dbReference type="NCBI Taxonomy" id="39482"/>
    <lineage>
        <taxon>Bacteria</taxon>
        <taxon>Bacillati</taxon>
        <taxon>Bacillota</taxon>
        <taxon>Clostridia</taxon>
        <taxon>Lachnospirales</taxon>
        <taxon>Lachnospiraceae</taxon>
        <taxon>Faecalicatena</taxon>
    </lineage>
</organism>
<gene>
    <name evidence="4" type="primary">mog_1</name>
    <name evidence="4" type="ORF">ERS852491_00830</name>
</gene>
<dbReference type="STRING" id="39482.ERS852491_00830"/>
<dbReference type="GO" id="GO:0006777">
    <property type="term" value="P:Mo-molybdopterin cofactor biosynthetic process"/>
    <property type="evidence" value="ECO:0007669"/>
    <property type="project" value="UniProtKB-KW"/>
</dbReference>
<sequence length="154" mass="16670">MKAAIFTLNTGLYKAKKDSAAATALKRMLEQVGFEVKASGVLPEDKKVALAVLKRLADTGAVELILTTGATGIRKRDCAPDVVIEVSERLLPGIPEAIRAYNIRYSKKAILDRSAAGIRNHTLMVNLPEGAKSAKESLEYILPELVHVVEMLSL</sequence>
<keyword evidence="2" id="KW-0501">Molybdenum cofactor biosynthesis</keyword>
<dbReference type="EMBL" id="CYZU01000005">
    <property type="protein sequence ID" value="CUN92256.1"/>
    <property type="molecule type" value="Genomic_DNA"/>
</dbReference>
<keyword evidence="4" id="KW-0808">Transferase</keyword>